<protein>
    <recommendedName>
        <fullName evidence="3">Secreted protein</fullName>
    </recommendedName>
</protein>
<keyword evidence="2" id="KW-1185">Reference proteome</keyword>
<organism evidence="1 2">
    <name type="scientific">Sphingomonas oligophenolica</name>
    <dbReference type="NCBI Taxonomy" id="301154"/>
    <lineage>
        <taxon>Bacteria</taxon>
        <taxon>Pseudomonadati</taxon>
        <taxon>Pseudomonadota</taxon>
        <taxon>Alphaproteobacteria</taxon>
        <taxon>Sphingomonadales</taxon>
        <taxon>Sphingomonadaceae</taxon>
        <taxon>Sphingomonas</taxon>
    </lineage>
</organism>
<name>A0ABU9Y1Z8_9SPHN</name>
<evidence type="ECO:0008006" key="3">
    <source>
        <dbReference type="Google" id="ProtNLM"/>
    </source>
</evidence>
<gene>
    <name evidence="1" type="ORF">ABC974_09315</name>
</gene>
<comment type="caution">
    <text evidence="1">The sequence shown here is derived from an EMBL/GenBank/DDBJ whole genome shotgun (WGS) entry which is preliminary data.</text>
</comment>
<evidence type="ECO:0000313" key="2">
    <source>
        <dbReference type="Proteomes" id="UP001419910"/>
    </source>
</evidence>
<accession>A0ABU9Y1Z8</accession>
<dbReference type="EMBL" id="JBDIME010000006">
    <property type="protein sequence ID" value="MEN2789824.1"/>
    <property type="molecule type" value="Genomic_DNA"/>
</dbReference>
<proteinExistence type="predicted"/>
<sequence length="158" mass="17846">MTIHSMKTAAPSLNRLSPLNRVSLLCAMVFAVIAEAFRCSAVRFRCYRITAKTAIIYLIKNRNISNKIAKKAPEKISFPVLSLFRPDNSVNGGIRGLAEIPRQFGHAAWRHEELVHAKARKREEYMRPDTPRTAAVRAGRCDSASVMEKFVPLSFRFV</sequence>
<reference evidence="1 2" key="1">
    <citation type="submission" date="2024-05" db="EMBL/GenBank/DDBJ databases">
        <authorList>
            <person name="Liu Q."/>
            <person name="Xin Y.-H."/>
        </authorList>
    </citation>
    <scope>NUCLEOTIDE SEQUENCE [LARGE SCALE GENOMIC DNA]</scope>
    <source>
        <strain evidence="1 2">CGMCC 1.10181</strain>
    </source>
</reference>
<dbReference type="Proteomes" id="UP001419910">
    <property type="component" value="Unassembled WGS sequence"/>
</dbReference>
<evidence type="ECO:0000313" key="1">
    <source>
        <dbReference type="EMBL" id="MEN2789824.1"/>
    </source>
</evidence>